<accession>A0ACD3AXX6</accession>
<evidence type="ECO:0000313" key="2">
    <source>
        <dbReference type="Proteomes" id="UP000308600"/>
    </source>
</evidence>
<proteinExistence type="predicted"/>
<gene>
    <name evidence="1" type="ORF">BDN72DRAFT_544209</name>
</gene>
<dbReference type="Proteomes" id="UP000308600">
    <property type="component" value="Unassembled WGS sequence"/>
</dbReference>
<dbReference type="EMBL" id="ML208314">
    <property type="protein sequence ID" value="TFK70385.1"/>
    <property type="molecule type" value="Genomic_DNA"/>
</dbReference>
<sequence length="113" mass="12747">MTTKNAHRMIPISFACYGTGGPPYHTSSLLSIAFASCYIYLYTILPIIHSTQDTNPLTLELYNSIIAVSCSLFSSSLRFRPIGQLLRCFHLTPPLILSTFTCNSPYISRYHRH</sequence>
<evidence type="ECO:0000313" key="1">
    <source>
        <dbReference type="EMBL" id="TFK70385.1"/>
    </source>
</evidence>
<protein>
    <submittedName>
        <fullName evidence="1">Uncharacterized protein</fullName>
    </submittedName>
</protein>
<organism evidence="1 2">
    <name type="scientific">Pluteus cervinus</name>
    <dbReference type="NCBI Taxonomy" id="181527"/>
    <lineage>
        <taxon>Eukaryota</taxon>
        <taxon>Fungi</taxon>
        <taxon>Dikarya</taxon>
        <taxon>Basidiomycota</taxon>
        <taxon>Agaricomycotina</taxon>
        <taxon>Agaricomycetes</taxon>
        <taxon>Agaricomycetidae</taxon>
        <taxon>Agaricales</taxon>
        <taxon>Pluteineae</taxon>
        <taxon>Pluteaceae</taxon>
        <taxon>Pluteus</taxon>
    </lineage>
</organism>
<keyword evidence="2" id="KW-1185">Reference proteome</keyword>
<reference evidence="1 2" key="1">
    <citation type="journal article" date="2019" name="Nat. Ecol. Evol.">
        <title>Megaphylogeny resolves global patterns of mushroom evolution.</title>
        <authorList>
            <person name="Varga T."/>
            <person name="Krizsan K."/>
            <person name="Foldi C."/>
            <person name="Dima B."/>
            <person name="Sanchez-Garcia M."/>
            <person name="Sanchez-Ramirez S."/>
            <person name="Szollosi G.J."/>
            <person name="Szarkandi J.G."/>
            <person name="Papp V."/>
            <person name="Albert L."/>
            <person name="Andreopoulos W."/>
            <person name="Angelini C."/>
            <person name="Antonin V."/>
            <person name="Barry K.W."/>
            <person name="Bougher N.L."/>
            <person name="Buchanan P."/>
            <person name="Buyck B."/>
            <person name="Bense V."/>
            <person name="Catcheside P."/>
            <person name="Chovatia M."/>
            <person name="Cooper J."/>
            <person name="Damon W."/>
            <person name="Desjardin D."/>
            <person name="Finy P."/>
            <person name="Geml J."/>
            <person name="Haridas S."/>
            <person name="Hughes K."/>
            <person name="Justo A."/>
            <person name="Karasinski D."/>
            <person name="Kautmanova I."/>
            <person name="Kiss B."/>
            <person name="Kocsube S."/>
            <person name="Kotiranta H."/>
            <person name="LaButti K.M."/>
            <person name="Lechner B.E."/>
            <person name="Liimatainen K."/>
            <person name="Lipzen A."/>
            <person name="Lukacs Z."/>
            <person name="Mihaltcheva S."/>
            <person name="Morgado L.N."/>
            <person name="Niskanen T."/>
            <person name="Noordeloos M.E."/>
            <person name="Ohm R.A."/>
            <person name="Ortiz-Santana B."/>
            <person name="Ovrebo C."/>
            <person name="Racz N."/>
            <person name="Riley R."/>
            <person name="Savchenko A."/>
            <person name="Shiryaev A."/>
            <person name="Soop K."/>
            <person name="Spirin V."/>
            <person name="Szebenyi C."/>
            <person name="Tomsovsky M."/>
            <person name="Tulloss R.E."/>
            <person name="Uehling J."/>
            <person name="Grigoriev I.V."/>
            <person name="Vagvolgyi C."/>
            <person name="Papp T."/>
            <person name="Martin F.M."/>
            <person name="Miettinen O."/>
            <person name="Hibbett D.S."/>
            <person name="Nagy L.G."/>
        </authorList>
    </citation>
    <scope>NUCLEOTIDE SEQUENCE [LARGE SCALE GENOMIC DNA]</scope>
    <source>
        <strain evidence="1 2">NL-1719</strain>
    </source>
</reference>
<name>A0ACD3AXX6_9AGAR</name>